<evidence type="ECO:0000313" key="4">
    <source>
        <dbReference type="Proteomes" id="UP001551675"/>
    </source>
</evidence>
<feature type="transmembrane region" description="Helical" evidence="2">
    <location>
        <begin position="112"/>
        <end position="130"/>
    </location>
</feature>
<keyword evidence="4" id="KW-1185">Reference proteome</keyword>
<comment type="caution">
    <text evidence="3">The sequence shown here is derived from an EMBL/GenBank/DDBJ whole genome shotgun (WGS) entry which is preliminary data.</text>
</comment>
<dbReference type="InterPro" id="IPR046549">
    <property type="entry name" value="DUF6703"/>
</dbReference>
<keyword evidence="2" id="KW-0812">Transmembrane</keyword>
<proteinExistence type="predicted"/>
<sequence>MAGDTGQGKGPGGPSGARVPAHPLARKPAGDAAQNSGARNSARNPARSPLRKGAKRPLPPGEQFFTPGATGLRRAVERRSATVLVFLFHLPRWVIPVVMVALMLTGVVVTDWRGGLAVLPVLAFVLWLAYMSWPSLRAGGRLLRVALVTFLVLLAATRFGLF</sequence>
<evidence type="ECO:0000313" key="3">
    <source>
        <dbReference type="EMBL" id="MEV0969255.1"/>
    </source>
</evidence>
<keyword evidence="2" id="KW-0472">Membrane</keyword>
<name>A0ABV3GC88_MICGL</name>
<dbReference type="Pfam" id="PF20444">
    <property type="entry name" value="DUF6703"/>
    <property type="match status" value="1"/>
</dbReference>
<feature type="transmembrane region" description="Helical" evidence="2">
    <location>
        <begin position="142"/>
        <end position="161"/>
    </location>
</feature>
<dbReference type="Proteomes" id="UP001551675">
    <property type="component" value="Unassembled WGS sequence"/>
</dbReference>
<feature type="region of interest" description="Disordered" evidence="1">
    <location>
        <begin position="1"/>
        <end position="66"/>
    </location>
</feature>
<accession>A0ABV3GC88</accession>
<feature type="transmembrane region" description="Helical" evidence="2">
    <location>
        <begin position="83"/>
        <end position="106"/>
    </location>
</feature>
<evidence type="ECO:0000256" key="1">
    <source>
        <dbReference type="SAM" id="MobiDB-lite"/>
    </source>
</evidence>
<keyword evidence="2" id="KW-1133">Transmembrane helix</keyword>
<feature type="compositionally biased region" description="Polar residues" evidence="1">
    <location>
        <begin position="33"/>
        <end position="43"/>
    </location>
</feature>
<dbReference type="RefSeq" id="WP_358132169.1">
    <property type="nucleotide sequence ID" value="NZ_JBFALK010000005.1"/>
</dbReference>
<reference evidence="3 4" key="1">
    <citation type="submission" date="2024-06" db="EMBL/GenBank/DDBJ databases">
        <title>The Natural Products Discovery Center: Release of the First 8490 Sequenced Strains for Exploring Actinobacteria Biosynthetic Diversity.</title>
        <authorList>
            <person name="Kalkreuter E."/>
            <person name="Kautsar S.A."/>
            <person name="Yang D."/>
            <person name="Bader C.D."/>
            <person name="Teijaro C.N."/>
            <person name="Fluegel L."/>
            <person name="Davis C.M."/>
            <person name="Simpson J.R."/>
            <person name="Lauterbach L."/>
            <person name="Steele A.D."/>
            <person name="Gui C."/>
            <person name="Meng S."/>
            <person name="Li G."/>
            <person name="Viehrig K."/>
            <person name="Ye F."/>
            <person name="Su P."/>
            <person name="Kiefer A.F."/>
            <person name="Nichols A."/>
            <person name="Cepeda A.J."/>
            <person name="Yan W."/>
            <person name="Fan B."/>
            <person name="Jiang Y."/>
            <person name="Adhikari A."/>
            <person name="Zheng C.-J."/>
            <person name="Schuster L."/>
            <person name="Cowan T.M."/>
            <person name="Smanski M.J."/>
            <person name="Chevrette M.G."/>
            <person name="De Carvalho L.P.S."/>
            <person name="Shen B."/>
        </authorList>
    </citation>
    <scope>NUCLEOTIDE SEQUENCE [LARGE SCALE GENOMIC DNA]</scope>
    <source>
        <strain evidence="3 4">NPDC050100</strain>
    </source>
</reference>
<protein>
    <submittedName>
        <fullName evidence="3">DUF6703 family protein</fullName>
    </submittedName>
</protein>
<gene>
    <name evidence="3" type="ORF">AB0I59_11520</name>
</gene>
<feature type="compositionally biased region" description="Gly residues" evidence="1">
    <location>
        <begin position="1"/>
        <end position="15"/>
    </location>
</feature>
<dbReference type="EMBL" id="JBFALK010000005">
    <property type="protein sequence ID" value="MEV0969255.1"/>
    <property type="molecule type" value="Genomic_DNA"/>
</dbReference>
<evidence type="ECO:0000256" key="2">
    <source>
        <dbReference type="SAM" id="Phobius"/>
    </source>
</evidence>
<organism evidence="3 4">
    <name type="scientific">Microtetraspora glauca</name>
    <dbReference type="NCBI Taxonomy" id="1996"/>
    <lineage>
        <taxon>Bacteria</taxon>
        <taxon>Bacillati</taxon>
        <taxon>Actinomycetota</taxon>
        <taxon>Actinomycetes</taxon>
        <taxon>Streptosporangiales</taxon>
        <taxon>Streptosporangiaceae</taxon>
        <taxon>Microtetraspora</taxon>
    </lineage>
</organism>